<feature type="region of interest" description="Disordered" evidence="1">
    <location>
        <begin position="205"/>
        <end position="234"/>
    </location>
</feature>
<dbReference type="SUPFAM" id="SSF46565">
    <property type="entry name" value="Chaperone J-domain"/>
    <property type="match status" value="1"/>
</dbReference>
<dbReference type="PANTHER" id="PTHR44029">
    <property type="entry name" value="DNAJ HOMOLOG SUBFAMILY C MEMBER 21"/>
    <property type="match status" value="1"/>
</dbReference>
<dbReference type="PANTHER" id="PTHR44029:SF1">
    <property type="entry name" value="DNAJ HOMOLOG SUBFAMILY C MEMBER 21"/>
    <property type="match status" value="1"/>
</dbReference>
<dbReference type="SMART" id="SM00271">
    <property type="entry name" value="DnaJ"/>
    <property type="match status" value="1"/>
</dbReference>
<evidence type="ECO:0000259" key="2">
    <source>
        <dbReference type="PROSITE" id="PS50076"/>
    </source>
</evidence>
<accession>A0A4Q2DX16</accession>
<dbReference type="InterPro" id="IPR001623">
    <property type="entry name" value="DnaJ_domain"/>
</dbReference>
<dbReference type="AlphaFoldDB" id="A0A4Q2DX16"/>
<organism evidence="3 4">
    <name type="scientific">Candolleomyces aberdarensis</name>
    <dbReference type="NCBI Taxonomy" id="2316362"/>
    <lineage>
        <taxon>Eukaryota</taxon>
        <taxon>Fungi</taxon>
        <taxon>Dikarya</taxon>
        <taxon>Basidiomycota</taxon>
        <taxon>Agaricomycotina</taxon>
        <taxon>Agaricomycetes</taxon>
        <taxon>Agaricomycetidae</taxon>
        <taxon>Agaricales</taxon>
        <taxon>Agaricineae</taxon>
        <taxon>Psathyrellaceae</taxon>
        <taxon>Candolleomyces</taxon>
    </lineage>
</organism>
<gene>
    <name evidence="3" type="ORF">EST38_g2054</name>
</gene>
<dbReference type="OrthoDB" id="10250354at2759"/>
<feature type="compositionally biased region" description="Basic residues" evidence="1">
    <location>
        <begin position="218"/>
        <end position="234"/>
    </location>
</feature>
<dbReference type="PROSITE" id="PS50076">
    <property type="entry name" value="DNAJ_2"/>
    <property type="match status" value="1"/>
</dbReference>
<evidence type="ECO:0000313" key="3">
    <source>
        <dbReference type="EMBL" id="RXW23814.1"/>
    </source>
</evidence>
<dbReference type="InterPro" id="IPR054076">
    <property type="entry name" value="ZUO1-like_ZHD"/>
</dbReference>
<dbReference type="CDD" id="cd06257">
    <property type="entry name" value="DnaJ"/>
    <property type="match status" value="1"/>
</dbReference>
<dbReference type="Pfam" id="PF21884">
    <property type="entry name" value="ZUO1-like_ZHD"/>
    <property type="match status" value="1"/>
</dbReference>
<comment type="caution">
    <text evidence="3">The sequence shown here is derived from an EMBL/GenBank/DDBJ whole genome shotgun (WGS) entry which is preliminary data.</text>
</comment>
<feature type="compositionally biased region" description="Low complexity" evidence="1">
    <location>
        <begin position="206"/>
        <end position="217"/>
    </location>
</feature>
<dbReference type="Proteomes" id="UP000290288">
    <property type="component" value="Unassembled WGS sequence"/>
</dbReference>
<dbReference type="InterPro" id="IPR036869">
    <property type="entry name" value="J_dom_sf"/>
</dbReference>
<name>A0A4Q2DX16_9AGAR</name>
<proteinExistence type="predicted"/>
<dbReference type="GO" id="GO:0005737">
    <property type="term" value="C:cytoplasm"/>
    <property type="evidence" value="ECO:0007669"/>
    <property type="project" value="TreeGrafter"/>
</dbReference>
<dbReference type="Gene3D" id="1.10.287.110">
    <property type="entry name" value="DnaJ domain"/>
    <property type="match status" value="1"/>
</dbReference>
<reference evidence="3 4" key="1">
    <citation type="submission" date="2019-01" db="EMBL/GenBank/DDBJ databases">
        <title>Draft genome sequence of Psathyrella aberdarensis IHI B618.</title>
        <authorList>
            <person name="Buettner E."/>
            <person name="Kellner H."/>
        </authorList>
    </citation>
    <scope>NUCLEOTIDE SEQUENCE [LARGE SCALE GENOMIC DNA]</scope>
    <source>
        <strain evidence="3 4">IHI B618</strain>
    </source>
</reference>
<dbReference type="STRING" id="2316362.A0A4Q2DX16"/>
<keyword evidence="4" id="KW-1185">Reference proteome</keyword>
<dbReference type="PRINTS" id="PR00625">
    <property type="entry name" value="JDOMAIN"/>
</dbReference>
<evidence type="ECO:0000256" key="1">
    <source>
        <dbReference type="SAM" id="MobiDB-lite"/>
    </source>
</evidence>
<evidence type="ECO:0000313" key="4">
    <source>
        <dbReference type="Proteomes" id="UP000290288"/>
    </source>
</evidence>
<dbReference type="InterPro" id="IPR051964">
    <property type="entry name" value="Chaperone_stress_response"/>
</dbReference>
<feature type="domain" description="J" evidence="2">
    <location>
        <begin position="7"/>
        <end position="80"/>
    </location>
</feature>
<dbReference type="Pfam" id="PF00226">
    <property type="entry name" value="DnaJ"/>
    <property type="match status" value="1"/>
</dbReference>
<protein>
    <recommendedName>
        <fullName evidence="2">J domain-containing protein</fullName>
    </recommendedName>
</protein>
<dbReference type="EMBL" id="SDEE01000032">
    <property type="protein sequence ID" value="RXW23814.1"/>
    <property type="molecule type" value="Genomic_DNA"/>
</dbReference>
<sequence length="234" mass="27829">MDFEKLSLYEVLEVSEDATADDLKKAYRKKVLEHHPDKNLDDTDAANVRFSKVQEAYEAFSLYQQLSHGLDAKTLFTLFDGLFRCIAYDESNHGGRSMGTTPRFGGMCYRWNARDASYCDEHRNGPFIEDFYNHWTNFKTKKSFDWMEFCDVRAQDISDPRIRRAVNKHNNLTRQRYKKDYEEIVSDLARNLRNMDVRHQRYLLVPKAPQPNQANQNKNKKNKKNKKKKKRGWW</sequence>